<feature type="region of interest" description="Disordered" evidence="1">
    <location>
        <begin position="1"/>
        <end position="74"/>
    </location>
</feature>
<accession>A0ABV3Z5L5</accession>
<gene>
    <name evidence="2" type="ORF">ABFZ84_11155</name>
</gene>
<name>A0ABV3Z5L5_9PROT</name>
<evidence type="ECO:0000313" key="3">
    <source>
        <dbReference type="Proteomes" id="UP001560685"/>
    </source>
</evidence>
<organism evidence="2 3">
    <name type="scientific">Hyphococcus lacteus</name>
    <dbReference type="NCBI Taxonomy" id="3143536"/>
    <lineage>
        <taxon>Bacteria</taxon>
        <taxon>Pseudomonadati</taxon>
        <taxon>Pseudomonadota</taxon>
        <taxon>Alphaproteobacteria</taxon>
        <taxon>Parvularculales</taxon>
        <taxon>Parvularculaceae</taxon>
        <taxon>Hyphococcus</taxon>
    </lineage>
</organism>
<reference evidence="2 3" key="1">
    <citation type="submission" date="2024-05" db="EMBL/GenBank/DDBJ databases">
        <title>Three bacterial strains, DH-69, EH-24, and ECK-19 isolated from coastal sediments.</title>
        <authorList>
            <person name="Ye Y.-Q."/>
            <person name="Du Z.-J."/>
        </authorList>
    </citation>
    <scope>NUCLEOTIDE SEQUENCE [LARGE SCALE GENOMIC DNA]</scope>
    <source>
        <strain evidence="2 3">ECK-19</strain>
    </source>
</reference>
<proteinExistence type="predicted"/>
<dbReference type="RefSeq" id="WP_369314093.1">
    <property type="nucleotide sequence ID" value="NZ_JBEHZE010000001.1"/>
</dbReference>
<keyword evidence="3" id="KW-1185">Reference proteome</keyword>
<comment type="caution">
    <text evidence="2">The sequence shown here is derived from an EMBL/GenBank/DDBJ whole genome shotgun (WGS) entry which is preliminary data.</text>
</comment>
<dbReference type="EMBL" id="JBEHZE010000001">
    <property type="protein sequence ID" value="MEX6634102.1"/>
    <property type="molecule type" value="Genomic_DNA"/>
</dbReference>
<feature type="compositionally biased region" description="Basic and acidic residues" evidence="1">
    <location>
        <begin position="8"/>
        <end position="28"/>
    </location>
</feature>
<protein>
    <submittedName>
        <fullName evidence="2">Uncharacterized protein</fullName>
    </submittedName>
</protein>
<feature type="compositionally biased region" description="Basic and acidic residues" evidence="1">
    <location>
        <begin position="56"/>
        <end position="74"/>
    </location>
</feature>
<sequence>MPTTERTTPTHENPKPNIDQNEHEEADQKNNYGGRSEKPDGDVNPAEDMHIDDDEKEKPACTDYHDAKNRKDND</sequence>
<dbReference type="Proteomes" id="UP001560685">
    <property type="component" value="Unassembled WGS sequence"/>
</dbReference>
<evidence type="ECO:0000313" key="2">
    <source>
        <dbReference type="EMBL" id="MEX6634102.1"/>
    </source>
</evidence>
<evidence type="ECO:0000256" key="1">
    <source>
        <dbReference type="SAM" id="MobiDB-lite"/>
    </source>
</evidence>